<dbReference type="EMBL" id="JAHQCS010000036">
    <property type="protein sequence ID" value="MBU9710552.1"/>
    <property type="molecule type" value="Genomic_DNA"/>
</dbReference>
<dbReference type="RefSeq" id="WP_217064445.1">
    <property type="nucleotide sequence ID" value="NZ_JAHQCS010000036.1"/>
</dbReference>
<name>A0ABS6JA36_9BACI</name>
<comment type="caution">
    <text evidence="1">The sequence shown here is derived from an EMBL/GenBank/DDBJ whole genome shotgun (WGS) entry which is preliminary data.</text>
</comment>
<dbReference type="Proteomes" id="UP000784880">
    <property type="component" value="Unassembled WGS sequence"/>
</dbReference>
<proteinExistence type="predicted"/>
<organism evidence="1 2">
    <name type="scientific">Evansella tamaricis</name>
    <dbReference type="NCBI Taxonomy" id="2069301"/>
    <lineage>
        <taxon>Bacteria</taxon>
        <taxon>Bacillati</taxon>
        <taxon>Bacillota</taxon>
        <taxon>Bacilli</taxon>
        <taxon>Bacillales</taxon>
        <taxon>Bacillaceae</taxon>
        <taxon>Evansella</taxon>
    </lineage>
</organism>
<accession>A0ABS6JA36</accession>
<gene>
    <name evidence="1" type="ORF">KS419_02195</name>
</gene>
<keyword evidence="2" id="KW-1185">Reference proteome</keyword>
<evidence type="ECO:0000313" key="1">
    <source>
        <dbReference type="EMBL" id="MBU9710552.1"/>
    </source>
</evidence>
<sequence length="267" mass="31232">MKLKLWSIFIISLLVQSGCSSNNEHIIHGRSLGVFHSQPLFSVFVEDNIGGGSLQNISYGNNDFDVRDYEVEAYNIEITENTKFILDETGEELAFDLNDLSLFYSDARLRSTMEWLSSAPISVKIEGDFTQTVSKNRRDYITYSRELLPIYQASEVRLYPLSVDEFIYSNLSRYGHQSIVVVFDDYTNTGEEMWEDHDRLWTEINEVTGWEQSINLYILELSYFQMFNVPESFTDYPVYYIFDENGIILDTDNWEDVLLLYQNDEEE</sequence>
<reference evidence="1 2" key="1">
    <citation type="submission" date="2021-06" db="EMBL/GenBank/DDBJ databases">
        <title>Bacillus sp. RD4P76, an endophyte from a halophyte.</title>
        <authorList>
            <person name="Sun J.-Q."/>
        </authorList>
    </citation>
    <scope>NUCLEOTIDE SEQUENCE [LARGE SCALE GENOMIC DNA]</scope>
    <source>
        <strain evidence="1 2">CGMCC 1.15917</strain>
    </source>
</reference>
<protein>
    <submittedName>
        <fullName evidence="1">Uncharacterized protein</fullName>
    </submittedName>
</protein>
<evidence type="ECO:0000313" key="2">
    <source>
        <dbReference type="Proteomes" id="UP000784880"/>
    </source>
</evidence>